<keyword evidence="1" id="KW-0732">Signal</keyword>
<feature type="chain" id="PRO_5032913134" evidence="1">
    <location>
        <begin position="23"/>
        <end position="180"/>
    </location>
</feature>
<organism evidence="3 4">
    <name type="scientific">Aerophototrophica crusticola</name>
    <dbReference type="NCBI Taxonomy" id="1709002"/>
    <lineage>
        <taxon>Bacteria</taxon>
        <taxon>Pseudomonadati</taxon>
        <taxon>Pseudomonadota</taxon>
        <taxon>Alphaproteobacteria</taxon>
        <taxon>Rhodospirillales</taxon>
        <taxon>Rhodospirillaceae</taxon>
        <taxon>Aerophototrophica</taxon>
    </lineage>
</organism>
<reference evidence="3" key="1">
    <citation type="submission" date="2020-04" db="EMBL/GenBank/DDBJ databases">
        <title>A desert anoxygenic phototrophic bacterium fixes CO2 using RubisCO under aerobic conditions.</title>
        <authorList>
            <person name="Tang K."/>
        </authorList>
    </citation>
    <scope>NUCLEOTIDE SEQUENCE [LARGE SCALE GENOMIC DNA]</scope>
    <source>
        <strain evidence="3">MIMtkB3</strain>
    </source>
</reference>
<feature type="domain" description="Peptidoglycan binding-like" evidence="2">
    <location>
        <begin position="117"/>
        <end position="171"/>
    </location>
</feature>
<protein>
    <submittedName>
        <fullName evidence="3">Peptidoglycan-binding protein</fullName>
    </submittedName>
</protein>
<dbReference type="Gene3D" id="1.10.101.10">
    <property type="entry name" value="PGBD-like superfamily/PGBD"/>
    <property type="match status" value="2"/>
</dbReference>
<dbReference type="AlphaFoldDB" id="A0A858R525"/>
<feature type="domain" description="Peptidoglycan binding-like" evidence="2">
    <location>
        <begin position="46"/>
        <end position="100"/>
    </location>
</feature>
<feature type="signal peptide" evidence="1">
    <location>
        <begin position="1"/>
        <end position="22"/>
    </location>
</feature>
<accession>A0A858R525</accession>
<keyword evidence="4" id="KW-1185">Reference proteome</keyword>
<dbReference type="KEGG" id="acru:HHL28_04815"/>
<evidence type="ECO:0000313" key="4">
    <source>
        <dbReference type="Proteomes" id="UP000501891"/>
    </source>
</evidence>
<evidence type="ECO:0000256" key="1">
    <source>
        <dbReference type="SAM" id="SignalP"/>
    </source>
</evidence>
<gene>
    <name evidence="3" type="ORF">HHL28_04815</name>
</gene>
<proteinExistence type="predicted"/>
<dbReference type="Proteomes" id="UP000501891">
    <property type="component" value="Chromosome"/>
</dbReference>
<dbReference type="Pfam" id="PF01471">
    <property type="entry name" value="PG_binding_1"/>
    <property type="match status" value="2"/>
</dbReference>
<dbReference type="InterPro" id="IPR036365">
    <property type="entry name" value="PGBD-like_sf"/>
</dbReference>
<evidence type="ECO:0000313" key="3">
    <source>
        <dbReference type="EMBL" id="QJE72508.1"/>
    </source>
</evidence>
<dbReference type="SUPFAM" id="SSF47090">
    <property type="entry name" value="PGBD-like"/>
    <property type="match status" value="2"/>
</dbReference>
<dbReference type="InterPro" id="IPR036366">
    <property type="entry name" value="PGBDSf"/>
</dbReference>
<dbReference type="InterPro" id="IPR002477">
    <property type="entry name" value="Peptidoglycan-bd-like"/>
</dbReference>
<sequence length="180" mass="19392">MTARALPLILAASLIAAPATLAQTRDPGVRMRDCAETSLTPDQQAALVKATQQELAISGFDAGKPDGTYGRGTAQAIRAYQKAAGMPVTGCPSQLLLERLRFGMPKIYSPTRPQAPSDVVLIQEELLRRGYWPGPADGRAGKLTEEAIRQFQVDTDQPLTGEPTPQILTQLKVGNQNARR</sequence>
<evidence type="ECO:0000259" key="2">
    <source>
        <dbReference type="Pfam" id="PF01471"/>
    </source>
</evidence>
<name>A0A858R525_9PROT</name>
<dbReference type="EMBL" id="CP051775">
    <property type="protein sequence ID" value="QJE72508.1"/>
    <property type="molecule type" value="Genomic_DNA"/>
</dbReference>